<name>A0A2M4CEN0_9DIPT</name>
<reference evidence="1" key="1">
    <citation type="submission" date="2018-01" db="EMBL/GenBank/DDBJ databases">
        <title>An insight into the sialome of Amazonian anophelines.</title>
        <authorList>
            <person name="Ribeiro J.M."/>
            <person name="Scarpassa V."/>
            <person name="Calvo E."/>
        </authorList>
    </citation>
    <scope>NUCLEOTIDE SEQUENCE</scope>
    <source>
        <tissue evidence="1">Salivary glands</tissue>
    </source>
</reference>
<dbReference type="EMBL" id="GGFJ01014633">
    <property type="protein sequence ID" value="MBW63774.1"/>
    <property type="molecule type" value="Transcribed_RNA"/>
</dbReference>
<accession>A0A2M4CEN0</accession>
<organism evidence="1">
    <name type="scientific">Anopheles marajoara</name>
    <dbReference type="NCBI Taxonomy" id="58244"/>
    <lineage>
        <taxon>Eukaryota</taxon>
        <taxon>Metazoa</taxon>
        <taxon>Ecdysozoa</taxon>
        <taxon>Arthropoda</taxon>
        <taxon>Hexapoda</taxon>
        <taxon>Insecta</taxon>
        <taxon>Pterygota</taxon>
        <taxon>Neoptera</taxon>
        <taxon>Endopterygota</taxon>
        <taxon>Diptera</taxon>
        <taxon>Nematocera</taxon>
        <taxon>Culicoidea</taxon>
        <taxon>Culicidae</taxon>
        <taxon>Anophelinae</taxon>
        <taxon>Anopheles</taxon>
    </lineage>
</organism>
<sequence length="69" mass="8144">MARYICLPPCVRPAVPYLLFSIMVRILSDCVSCIEWLARFLLRIFYFSLPRSNFNCEAHSFSPFVFLDF</sequence>
<evidence type="ECO:0000313" key="1">
    <source>
        <dbReference type="EMBL" id="MBW63774.1"/>
    </source>
</evidence>
<protein>
    <submittedName>
        <fullName evidence="1">Putative secreted protein</fullName>
    </submittedName>
</protein>
<proteinExistence type="predicted"/>
<dbReference type="AlphaFoldDB" id="A0A2M4CEN0"/>